<keyword evidence="2" id="KW-1185">Reference proteome</keyword>
<sequence length="179" mass="20554">MVDPAGLYLMRHCFGQLRNGHFNLCLIDNFPDHSIDQRFATIIRIDENTKIIIAKSVCGNPCKDRNMPLWCMAGKFIRQSLRTVKITGHGNANKKILRARFDYIPSFTHIPSFAHIHNNWHGHNAVAQVVGFHRRGQIAIMMFHDAGKRHEISVRRRFLRHINNPLLNGGREVSSIKPS</sequence>
<keyword evidence="1" id="KW-0723">Serine/threonine-protein kinase</keyword>
<reference evidence="1 2" key="1">
    <citation type="journal article" date="2010" name="J. Bacteriol.">
        <title>Complete genome sequence of "Candidatus Puniceispirillum marinum" IMCC1322, a representative of the SAR116 clade in the Alphaproteobacteria.</title>
        <authorList>
            <person name="Oh H.M."/>
            <person name="Kwon K.K."/>
            <person name="Kang I."/>
            <person name="Kang S.G."/>
            <person name="Lee J.H."/>
            <person name="Kim S.J."/>
            <person name="Cho J.C."/>
        </authorList>
    </citation>
    <scope>NUCLEOTIDE SEQUENCE [LARGE SCALE GENOMIC DNA]</scope>
    <source>
        <strain evidence="1 2">IMCC1322</strain>
    </source>
</reference>
<proteinExistence type="predicted"/>
<organism evidence="1 2">
    <name type="scientific">Puniceispirillum marinum (strain IMCC1322)</name>
    <dbReference type="NCBI Taxonomy" id="488538"/>
    <lineage>
        <taxon>Bacteria</taxon>
        <taxon>Pseudomonadati</taxon>
        <taxon>Pseudomonadota</taxon>
        <taxon>Alphaproteobacteria</taxon>
        <taxon>Candidatus Puniceispirillales</taxon>
        <taxon>Candidatus Puniceispirillaceae</taxon>
        <taxon>Candidatus Puniceispirillum</taxon>
    </lineage>
</organism>
<dbReference type="Proteomes" id="UP000007460">
    <property type="component" value="Chromosome"/>
</dbReference>
<evidence type="ECO:0000313" key="2">
    <source>
        <dbReference type="Proteomes" id="UP000007460"/>
    </source>
</evidence>
<accession>D5BN44</accession>
<protein>
    <submittedName>
        <fullName evidence="1">Putative serine/threonine protein kinase</fullName>
    </submittedName>
</protein>
<evidence type="ECO:0000313" key="1">
    <source>
        <dbReference type="EMBL" id="ADE40237.1"/>
    </source>
</evidence>
<keyword evidence="1" id="KW-0808">Transferase</keyword>
<dbReference type="HOGENOM" id="CLU_1502281_0_0_5"/>
<dbReference type="GO" id="GO:0004674">
    <property type="term" value="F:protein serine/threonine kinase activity"/>
    <property type="evidence" value="ECO:0007669"/>
    <property type="project" value="UniProtKB-KW"/>
</dbReference>
<dbReference type="AlphaFoldDB" id="D5BN44"/>
<dbReference type="KEGG" id="apb:SAR116_1994"/>
<dbReference type="EMBL" id="CP001751">
    <property type="protein sequence ID" value="ADE40237.1"/>
    <property type="molecule type" value="Genomic_DNA"/>
</dbReference>
<name>D5BN44_PUNMI</name>
<keyword evidence="1" id="KW-0418">Kinase</keyword>
<gene>
    <name evidence="1" type="ordered locus">SAR116_1994</name>
</gene>